<dbReference type="InterPro" id="IPR010730">
    <property type="entry name" value="HET"/>
</dbReference>
<dbReference type="AlphaFoldDB" id="A0A0C2ZC16"/>
<evidence type="ECO:0000259" key="1">
    <source>
        <dbReference type="Pfam" id="PF06985"/>
    </source>
</evidence>
<dbReference type="Proteomes" id="UP000053989">
    <property type="component" value="Unassembled WGS sequence"/>
</dbReference>
<accession>A0A0C2ZC16</accession>
<evidence type="ECO:0000313" key="2">
    <source>
        <dbReference type="EMBL" id="KIM50567.1"/>
    </source>
</evidence>
<dbReference type="OrthoDB" id="674604at2759"/>
<reference evidence="2 3" key="1">
    <citation type="submission" date="2014-04" db="EMBL/GenBank/DDBJ databases">
        <authorList>
            <consortium name="DOE Joint Genome Institute"/>
            <person name="Kuo A."/>
            <person name="Kohler A."/>
            <person name="Nagy L.G."/>
            <person name="Floudas D."/>
            <person name="Copeland A."/>
            <person name="Barry K.W."/>
            <person name="Cichocki N."/>
            <person name="Veneault-Fourrey C."/>
            <person name="LaButti K."/>
            <person name="Lindquist E.A."/>
            <person name="Lipzen A."/>
            <person name="Lundell T."/>
            <person name="Morin E."/>
            <person name="Murat C."/>
            <person name="Sun H."/>
            <person name="Tunlid A."/>
            <person name="Henrissat B."/>
            <person name="Grigoriev I.V."/>
            <person name="Hibbett D.S."/>
            <person name="Martin F."/>
            <person name="Nordberg H.P."/>
            <person name="Cantor M.N."/>
            <person name="Hua S.X."/>
        </authorList>
    </citation>
    <scope>NUCLEOTIDE SEQUENCE [LARGE SCALE GENOMIC DNA]</scope>
    <source>
        <strain evidence="2 3">Foug A</strain>
    </source>
</reference>
<gene>
    <name evidence="2" type="ORF">SCLCIDRAFT_145143</name>
</gene>
<keyword evidence="3" id="KW-1185">Reference proteome</keyword>
<feature type="non-terminal residue" evidence="2">
    <location>
        <position position="354"/>
    </location>
</feature>
<feature type="domain" description="Heterokaryon incompatibility" evidence="1">
    <location>
        <begin position="130"/>
        <end position="221"/>
    </location>
</feature>
<dbReference type="Pfam" id="PF06985">
    <property type="entry name" value="HET"/>
    <property type="match status" value="1"/>
</dbReference>
<proteinExistence type="predicted"/>
<protein>
    <recommendedName>
        <fullName evidence="1">Heterokaryon incompatibility domain-containing protein</fullName>
    </recommendedName>
</protein>
<reference evidence="3" key="2">
    <citation type="submission" date="2015-01" db="EMBL/GenBank/DDBJ databases">
        <title>Evolutionary Origins and Diversification of the Mycorrhizal Mutualists.</title>
        <authorList>
            <consortium name="DOE Joint Genome Institute"/>
            <consortium name="Mycorrhizal Genomics Consortium"/>
            <person name="Kohler A."/>
            <person name="Kuo A."/>
            <person name="Nagy L.G."/>
            <person name="Floudas D."/>
            <person name="Copeland A."/>
            <person name="Barry K.W."/>
            <person name="Cichocki N."/>
            <person name="Veneault-Fourrey C."/>
            <person name="LaButti K."/>
            <person name="Lindquist E.A."/>
            <person name="Lipzen A."/>
            <person name="Lundell T."/>
            <person name="Morin E."/>
            <person name="Murat C."/>
            <person name="Riley R."/>
            <person name="Ohm R."/>
            <person name="Sun H."/>
            <person name="Tunlid A."/>
            <person name="Henrissat B."/>
            <person name="Grigoriev I.V."/>
            <person name="Hibbett D.S."/>
            <person name="Martin F."/>
        </authorList>
    </citation>
    <scope>NUCLEOTIDE SEQUENCE [LARGE SCALE GENOMIC DNA]</scope>
    <source>
        <strain evidence="3">Foug A</strain>
    </source>
</reference>
<dbReference type="EMBL" id="KN822378">
    <property type="protein sequence ID" value="KIM50567.1"/>
    <property type="molecule type" value="Genomic_DNA"/>
</dbReference>
<organism evidence="2 3">
    <name type="scientific">Scleroderma citrinum Foug A</name>
    <dbReference type="NCBI Taxonomy" id="1036808"/>
    <lineage>
        <taxon>Eukaryota</taxon>
        <taxon>Fungi</taxon>
        <taxon>Dikarya</taxon>
        <taxon>Basidiomycota</taxon>
        <taxon>Agaricomycotina</taxon>
        <taxon>Agaricomycetes</taxon>
        <taxon>Agaricomycetidae</taxon>
        <taxon>Boletales</taxon>
        <taxon>Sclerodermatineae</taxon>
        <taxon>Sclerodermataceae</taxon>
        <taxon>Scleroderma</taxon>
    </lineage>
</organism>
<dbReference type="STRING" id="1036808.A0A0C2ZC16"/>
<dbReference type="HOGENOM" id="CLU_000288_138_0_1"/>
<dbReference type="InParanoid" id="A0A0C2ZC16"/>
<dbReference type="PANTHER" id="PTHR10622:SF10">
    <property type="entry name" value="HET DOMAIN-CONTAINING PROTEIN"/>
    <property type="match status" value="1"/>
</dbReference>
<sequence length="354" mass="39992">MSTDLDAAIKFELAALALRPQGHPDHTESLNSLFNYRQLKIKGCTQSVRPTDTADSRFKGLIRDIVFDVLKGSPPRLLDTCTGKLHDRNSQKVQFEKSGEYDRLLSSASTIDVPAQVTRIREVVSTYFRYVTLSHRWGEFEPLLRDIDGRVIYDLHLTDGILKLQSFCLACGRHGYLWAWSDTCCIDKESSTELQEAIGSMFSWYRLSALTLVHLADVSNTGELASSEWFERGWTLQELLAPRTVLFCTRDWSLYQDSSSNHKKDSAILGELEQATGITSHHLIDFHPGVDDARSRLQWASKRCTTRPEDMAYSLLGVFDLHIPVLYGESAERALGRLLAEVISKSGDTSILDW</sequence>
<name>A0A0C2ZC16_9AGAM</name>
<dbReference type="PANTHER" id="PTHR10622">
    <property type="entry name" value="HET DOMAIN-CONTAINING PROTEIN"/>
    <property type="match status" value="1"/>
</dbReference>
<evidence type="ECO:0000313" key="3">
    <source>
        <dbReference type="Proteomes" id="UP000053989"/>
    </source>
</evidence>